<dbReference type="AlphaFoldDB" id="A0A811UKI0"/>
<sequence length="65" mass="7385">MSSHNNFTLSVRNSPIDAKRSESLWPKVQDASENLDLTMRARFEMLAQFSHCLSHQPVTLLGILD</sequence>
<gene>
    <name evidence="1" type="ORF">CCAP1982_LOCUS7832</name>
</gene>
<organism evidence="1 2">
    <name type="scientific">Ceratitis capitata</name>
    <name type="common">Mediterranean fruit fly</name>
    <name type="synonym">Tephritis capitata</name>
    <dbReference type="NCBI Taxonomy" id="7213"/>
    <lineage>
        <taxon>Eukaryota</taxon>
        <taxon>Metazoa</taxon>
        <taxon>Ecdysozoa</taxon>
        <taxon>Arthropoda</taxon>
        <taxon>Hexapoda</taxon>
        <taxon>Insecta</taxon>
        <taxon>Pterygota</taxon>
        <taxon>Neoptera</taxon>
        <taxon>Endopterygota</taxon>
        <taxon>Diptera</taxon>
        <taxon>Brachycera</taxon>
        <taxon>Muscomorpha</taxon>
        <taxon>Tephritoidea</taxon>
        <taxon>Tephritidae</taxon>
        <taxon>Ceratitis</taxon>
        <taxon>Ceratitis</taxon>
    </lineage>
</organism>
<name>A0A811UKI0_CERCA</name>
<accession>A0A811UKI0</accession>
<evidence type="ECO:0000313" key="1">
    <source>
        <dbReference type="EMBL" id="CAD6999304.1"/>
    </source>
</evidence>
<proteinExistence type="predicted"/>
<keyword evidence="2" id="KW-1185">Reference proteome</keyword>
<evidence type="ECO:0000313" key="2">
    <source>
        <dbReference type="Proteomes" id="UP000606786"/>
    </source>
</evidence>
<reference evidence="1" key="1">
    <citation type="submission" date="2020-11" db="EMBL/GenBank/DDBJ databases">
        <authorList>
            <person name="Whitehead M."/>
        </authorList>
    </citation>
    <scope>NUCLEOTIDE SEQUENCE</scope>
    <source>
        <strain evidence="1">EGII</strain>
    </source>
</reference>
<comment type="caution">
    <text evidence="1">The sequence shown here is derived from an EMBL/GenBank/DDBJ whole genome shotgun (WGS) entry which is preliminary data.</text>
</comment>
<dbReference type="EMBL" id="CAJHJT010000012">
    <property type="protein sequence ID" value="CAD6999304.1"/>
    <property type="molecule type" value="Genomic_DNA"/>
</dbReference>
<protein>
    <submittedName>
        <fullName evidence="1">(Mediterranean fruit fly) hypothetical protein</fullName>
    </submittedName>
</protein>
<dbReference type="Proteomes" id="UP000606786">
    <property type="component" value="Unassembled WGS sequence"/>
</dbReference>